<dbReference type="InterPro" id="IPR035528">
    <property type="entry name" value="DUF5388"/>
</dbReference>
<dbReference type="EMBL" id="CP050500">
    <property type="protein sequence ID" value="QOP56514.1"/>
    <property type="molecule type" value="Genomic_DNA"/>
</dbReference>
<organism evidence="1 2">
    <name type="scientific">Lacticaseibacillus paracasei</name>
    <name type="common">Lactobacillus paracasei</name>
    <dbReference type="NCBI Taxonomy" id="1597"/>
    <lineage>
        <taxon>Bacteria</taxon>
        <taxon>Bacillati</taxon>
        <taxon>Bacillota</taxon>
        <taxon>Bacilli</taxon>
        <taxon>Lactobacillales</taxon>
        <taxon>Lactobacillaceae</taxon>
        <taxon>Lacticaseibacillus</taxon>
    </lineage>
</organism>
<dbReference type="AlphaFoldDB" id="A0ABD7BVS0"/>
<dbReference type="Proteomes" id="UP000593972">
    <property type="component" value="Chromosome"/>
</dbReference>
<evidence type="ECO:0000313" key="2">
    <source>
        <dbReference type="Proteomes" id="UP000593972"/>
    </source>
</evidence>
<gene>
    <name evidence="1" type="ORF">HCJ88_12425</name>
</gene>
<evidence type="ECO:0000313" key="1">
    <source>
        <dbReference type="EMBL" id="QOP56514.1"/>
    </source>
</evidence>
<protein>
    <submittedName>
        <fullName evidence="1">DUF5388 domain-containing protein</fullName>
    </submittedName>
</protein>
<dbReference type="Pfam" id="PF17363">
    <property type="entry name" value="DUF5388"/>
    <property type="match status" value="1"/>
</dbReference>
<dbReference type="RefSeq" id="WP_193137166.1">
    <property type="nucleotide sequence ID" value="NZ_CP050500.1"/>
</dbReference>
<accession>A0ABD7BVS0</accession>
<sequence length="81" mass="9264">MTTPTVTKAKAPKPYPANVRVDSHIRNQINALLNLGLADSARDLLETLVQMEIERLNQDELKRYTDMLDILEAKDAMKQRK</sequence>
<reference evidence="1 2" key="1">
    <citation type="submission" date="2020-03" db="EMBL/GenBank/DDBJ databases">
        <title>Complete genome sequence of Lactobacillus paracasei strain NFFJ04, isolated from animal feed.</title>
        <authorList>
            <person name="Jung J.Y."/>
        </authorList>
    </citation>
    <scope>NUCLEOTIDE SEQUENCE [LARGE SCALE GENOMIC DNA]</scope>
    <source>
        <strain evidence="1 2">NFFJ04</strain>
    </source>
</reference>
<proteinExistence type="predicted"/>
<name>A0ABD7BVS0_LACPA</name>